<dbReference type="EMBL" id="LLXI01000700">
    <property type="protein sequence ID" value="PKY49080.1"/>
    <property type="molecule type" value="Genomic_DNA"/>
</dbReference>
<dbReference type="VEuPathDB" id="FungiDB:FUN_019919"/>
<dbReference type="VEuPathDB" id="FungiDB:RhiirA1_529438"/>
<name>A0A2I1GR09_9GLOM</name>
<organism evidence="1 2">
    <name type="scientific">Rhizophagus irregularis</name>
    <dbReference type="NCBI Taxonomy" id="588596"/>
    <lineage>
        <taxon>Eukaryota</taxon>
        <taxon>Fungi</taxon>
        <taxon>Fungi incertae sedis</taxon>
        <taxon>Mucoromycota</taxon>
        <taxon>Glomeromycotina</taxon>
        <taxon>Glomeromycetes</taxon>
        <taxon>Glomerales</taxon>
        <taxon>Glomeraceae</taxon>
        <taxon>Rhizophagus</taxon>
    </lineage>
</organism>
<dbReference type="VEuPathDB" id="FungiDB:RhiirFUN_018809"/>
<protein>
    <submittedName>
        <fullName evidence="1">Uncharacterized protein</fullName>
    </submittedName>
</protein>
<sequence length="159" mass="18581">MKRTYHPTQDFRQNIIPAKTQAFEYEADDISSSVSHIQKFEDLNEALSNIKVENTTSSRVKEKSNVLDAKMDIDDISSFDVKGDDMMNIDSLSNQQTIPNEHELNMTELFSAEVRNRIHSLRRFTKLLPYMDDANKKTLFDYLRKLLYNEQDKDVKILV</sequence>
<dbReference type="AlphaFoldDB" id="A0A2I1GR09"/>
<proteinExistence type="predicted"/>
<evidence type="ECO:0000313" key="1">
    <source>
        <dbReference type="EMBL" id="PKY49080.1"/>
    </source>
</evidence>
<dbReference type="Proteomes" id="UP000234323">
    <property type="component" value="Unassembled WGS sequence"/>
</dbReference>
<keyword evidence="2" id="KW-1185">Reference proteome</keyword>
<gene>
    <name evidence="1" type="ORF">RhiirA4_405061</name>
</gene>
<accession>A0A2I1GR09</accession>
<evidence type="ECO:0000313" key="2">
    <source>
        <dbReference type="Proteomes" id="UP000234323"/>
    </source>
</evidence>
<reference evidence="1 2" key="1">
    <citation type="submission" date="2015-10" db="EMBL/GenBank/DDBJ databases">
        <title>Genome analyses suggest a sexual origin of heterokaryosis in a supposedly ancient asexual fungus.</title>
        <authorList>
            <person name="Ropars J."/>
            <person name="Sedzielewska K."/>
            <person name="Noel J."/>
            <person name="Charron P."/>
            <person name="Farinelli L."/>
            <person name="Marton T."/>
            <person name="Kruger M."/>
            <person name="Pelin A."/>
            <person name="Brachmann A."/>
            <person name="Corradi N."/>
        </authorList>
    </citation>
    <scope>NUCLEOTIDE SEQUENCE [LARGE SCALE GENOMIC DNA]</scope>
    <source>
        <strain evidence="1 2">A4</strain>
    </source>
</reference>
<feature type="non-terminal residue" evidence="1">
    <location>
        <position position="159"/>
    </location>
</feature>
<comment type="caution">
    <text evidence="1">The sequence shown here is derived from an EMBL/GenBank/DDBJ whole genome shotgun (WGS) entry which is preliminary data.</text>
</comment>